<dbReference type="SUPFAM" id="SSF52833">
    <property type="entry name" value="Thioredoxin-like"/>
    <property type="match status" value="1"/>
</dbReference>
<sequence length="101" mass="11677">MLDFLNSWLGRPSEKIKAKVEIYTWQTCPFCIRAKLLLWRKGVSYTEYKIDGDEAARSQMAERAKGRRSVPQIFINDRHIGGCDDLYALDQQGELNPLLTQ</sequence>
<comment type="function">
    <text evidence="6">Has a glutathione-disulfide oxidoreductase activity in the presence of NADPH and glutathione reductase. Reduces low molecular weight disulfides and proteins.</text>
</comment>
<dbReference type="Proteomes" id="UP001235303">
    <property type="component" value="Unassembled WGS sequence"/>
</dbReference>
<dbReference type="PANTHER" id="PTHR45694">
    <property type="entry name" value="GLUTAREDOXIN 2"/>
    <property type="match status" value="1"/>
</dbReference>
<dbReference type="InterPro" id="IPR011900">
    <property type="entry name" value="GRX_bact"/>
</dbReference>
<accession>A0ABT7AMQ8</accession>
<dbReference type="Pfam" id="PF00462">
    <property type="entry name" value="Glutaredoxin"/>
    <property type="match status" value="1"/>
</dbReference>
<dbReference type="PROSITE" id="PS00195">
    <property type="entry name" value="GLUTAREDOXIN_1"/>
    <property type="match status" value="1"/>
</dbReference>
<keyword evidence="4" id="KW-1015">Disulfide bond</keyword>
<evidence type="ECO:0000313" key="8">
    <source>
        <dbReference type="EMBL" id="MDJ1168176.1"/>
    </source>
</evidence>
<organism evidence="8 9">
    <name type="scientific">Roseofilum acuticapitatum BLCC-M154</name>
    <dbReference type="NCBI Taxonomy" id="3022444"/>
    <lineage>
        <taxon>Bacteria</taxon>
        <taxon>Bacillati</taxon>
        <taxon>Cyanobacteriota</taxon>
        <taxon>Cyanophyceae</taxon>
        <taxon>Desertifilales</taxon>
        <taxon>Desertifilaceae</taxon>
        <taxon>Roseofilum</taxon>
        <taxon>Roseofilum acuticapitatum</taxon>
    </lineage>
</organism>
<dbReference type="PROSITE" id="PS51354">
    <property type="entry name" value="GLUTAREDOXIN_2"/>
    <property type="match status" value="1"/>
</dbReference>
<dbReference type="NCBIfam" id="TIGR02181">
    <property type="entry name" value="GRX_bact"/>
    <property type="match status" value="1"/>
</dbReference>
<dbReference type="Gene3D" id="3.40.30.10">
    <property type="entry name" value="Glutaredoxin"/>
    <property type="match status" value="1"/>
</dbReference>
<keyword evidence="3 6" id="KW-0249">Electron transport</keyword>
<gene>
    <name evidence="8" type="primary">grxC</name>
    <name evidence="8" type="ORF">PMG71_01890</name>
</gene>
<dbReference type="PRINTS" id="PR00160">
    <property type="entry name" value="GLUTAREDOXIN"/>
</dbReference>
<dbReference type="CDD" id="cd03418">
    <property type="entry name" value="GRX_GRXb_1_3_like"/>
    <property type="match status" value="1"/>
</dbReference>
<name>A0ABT7AMQ8_9CYAN</name>
<evidence type="ECO:0000256" key="6">
    <source>
        <dbReference type="RuleBase" id="RU364065"/>
    </source>
</evidence>
<dbReference type="InterPro" id="IPR002109">
    <property type="entry name" value="Glutaredoxin"/>
</dbReference>
<keyword evidence="2 6" id="KW-0813">Transport</keyword>
<keyword evidence="5 6" id="KW-0676">Redox-active center</keyword>
<dbReference type="RefSeq" id="WP_347179176.1">
    <property type="nucleotide sequence ID" value="NZ_JAQOSP010000006.1"/>
</dbReference>
<evidence type="ECO:0000256" key="4">
    <source>
        <dbReference type="ARBA" id="ARBA00023157"/>
    </source>
</evidence>
<evidence type="ECO:0000256" key="1">
    <source>
        <dbReference type="ARBA" id="ARBA00007787"/>
    </source>
</evidence>
<dbReference type="InterPro" id="IPR036249">
    <property type="entry name" value="Thioredoxin-like_sf"/>
</dbReference>
<evidence type="ECO:0000256" key="5">
    <source>
        <dbReference type="ARBA" id="ARBA00023284"/>
    </source>
</evidence>
<feature type="domain" description="Glutaredoxin" evidence="7">
    <location>
        <begin position="20"/>
        <end position="80"/>
    </location>
</feature>
<evidence type="ECO:0000256" key="3">
    <source>
        <dbReference type="ARBA" id="ARBA00022982"/>
    </source>
</evidence>
<evidence type="ECO:0000259" key="7">
    <source>
        <dbReference type="Pfam" id="PF00462"/>
    </source>
</evidence>
<reference evidence="8 9" key="1">
    <citation type="submission" date="2023-01" db="EMBL/GenBank/DDBJ databases">
        <title>Novel diversity within Roseofilum (Cyanobacteria; Desertifilaceae) from marine benthic mats with descriptions of four novel species.</title>
        <authorList>
            <person name="Wang Y."/>
            <person name="Berthold D.E."/>
            <person name="Hu J."/>
            <person name="Lefler F.W."/>
            <person name="Laughinghouse H.D. IV."/>
        </authorList>
    </citation>
    <scope>NUCLEOTIDE SEQUENCE [LARGE SCALE GENOMIC DNA]</scope>
    <source>
        <strain evidence="8 9">BLCC-M154</strain>
    </source>
</reference>
<keyword evidence="9" id="KW-1185">Reference proteome</keyword>
<keyword evidence="6" id="KW-0963">Cytoplasm</keyword>
<proteinExistence type="inferred from homology"/>
<dbReference type="EMBL" id="JAQOSP010000006">
    <property type="protein sequence ID" value="MDJ1168176.1"/>
    <property type="molecule type" value="Genomic_DNA"/>
</dbReference>
<dbReference type="InterPro" id="IPR014025">
    <property type="entry name" value="Glutaredoxin_subgr"/>
</dbReference>
<dbReference type="PANTHER" id="PTHR45694:SF18">
    <property type="entry name" value="GLUTAREDOXIN-1-RELATED"/>
    <property type="match status" value="1"/>
</dbReference>
<comment type="caution">
    <text evidence="8">The sequence shown here is derived from an EMBL/GenBank/DDBJ whole genome shotgun (WGS) entry which is preliminary data.</text>
</comment>
<protein>
    <recommendedName>
        <fullName evidence="6">Glutaredoxin</fullName>
    </recommendedName>
</protein>
<evidence type="ECO:0000313" key="9">
    <source>
        <dbReference type="Proteomes" id="UP001235303"/>
    </source>
</evidence>
<dbReference type="InterPro" id="IPR011767">
    <property type="entry name" value="GLR_AS"/>
</dbReference>
<comment type="similarity">
    <text evidence="1 6">Belongs to the glutaredoxin family.</text>
</comment>
<evidence type="ECO:0000256" key="2">
    <source>
        <dbReference type="ARBA" id="ARBA00022448"/>
    </source>
</evidence>